<dbReference type="EMBL" id="JAENIJ010000024">
    <property type="protein sequence ID" value="MBK1883638.1"/>
    <property type="molecule type" value="Genomic_DNA"/>
</dbReference>
<dbReference type="AlphaFoldDB" id="A0A934SEC6"/>
<evidence type="ECO:0000259" key="1">
    <source>
        <dbReference type="Pfam" id="PF00717"/>
    </source>
</evidence>
<dbReference type="Pfam" id="PF00717">
    <property type="entry name" value="Peptidase_S24"/>
    <property type="match status" value="1"/>
</dbReference>
<dbReference type="InterPro" id="IPR015927">
    <property type="entry name" value="Peptidase_S24_S26A/B/C"/>
</dbReference>
<dbReference type="CDD" id="cd06529">
    <property type="entry name" value="S24_LexA-like"/>
    <property type="match status" value="1"/>
</dbReference>
<evidence type="ECO:0000313" key="2">
    <source>
        <dbReference type="EMBL" id="MBK1883638.1"/>
    </source>
</evidence>
<proteinExistence type="predicted"/>
<feature type="domain" description="Peptidase S24/S26A/S26B/S26C" evidence="1">
    <location>
        <begin position="137"/>
        <end position="206"/>
    </location>
</feature>
<name>A0A934SEC6_9BACT</name>
<dbReference type="Gene3D" id="2.10.109.10">
    <property type="entry name" value="Umud Fragment, subunit A"/>
    <property type="match status" value="1"/>
</dbReference>
<dbReference type="Proteomes" id="UP000603141">
    <property type="component" value="Unassembled WGS sequence"/>
</dbReference>
<evidence type="ECO:0000313" key="3">
    <source>
        <dbReference type="Proteomes" id="UP000603141"/>
    </source>
</evidence>
<protein>
    <submittedName>
        <fullName evidence="2">S24 family peptidase</fullName>
    </submittedName>
</protein>
<dbReference type="InterPro" id="IPR036286">
    <property type="entry name" value="LexA/Signal_pep-like_sf"/>
</dbReference>
<reference evidence="2" key="1">
    <citation type="submission" date="2021-01" db="EMBL/GenBank/DDBJ databases">
        <title>Modified the classification status of verrucomicrobia.</title>
        <authorList>
            <person name="Feng X."/>
        </authorList>
    </citation>
    <scope>NUCLEOTIDE SEQUENCE</scope>
    <source>
        <strain evidence="2">KCTC 22041</strain>
    </source>
</reference>
<accession>A0A934SEC6</accession>
<gene>
    <name evidence="2" type="ORF">JIN85_14545</name>
</gene>
<comment type="caution">
    <text evidence="2">The sequence shown here is derived from an EMBL/GenBank/DDBJ whole genome shotgun (WGS) entry which is preliminary data.</text>
</comment>
<organism evidence="2 3">
    <name type="scientific">Luteolibacter pohnpeiensis</name>
    <dbReference type="NCBI Taxonomy" id="454153"/>
    <lineage>
        <taxon>Bacteria</taxon>
        <taxon>Pseudomonadati</taxon>
        <taxon>Verrucomicrobiota</taxon>
        <taxon>Verrucomicrobiia</taxon>
        <taxon>Verrucomicrobiales</taxon>
        <taxon>Verrucomicrobiaceae</taxon>
        <taxon>Luteolibacter</taxon>
    </lineage>
</organism>
<dbReference type="SUPFAM" id="SSF51306">
    <property type="entry name" value="LexA/Signal peptidase"/>
    <property type="match status" value="1"/>
</dbReference>
<keyword evidence="3" id="KW-1185">Reference proteome</keyword>
<sequence length="261" mass="29427">MKITITPQEIQAWLDHTQRDRDWLAEQTGAAKGTIANWLAANKRKPIPEPTLRLIERLMCDDLLGEPQFSFGEAKMIRQAMDQEGYKSLRDFMRDAVIANARLLTSGTQDAEIVPDSIIAFPEIPLHYAAAGQPVSSDIDYYSPTKDYGRGRFACTLHGDSMSPKFPDGSTVILRERESLSSPFLKKGEIYLFVVNGEKTLKIYNTRLAKKAEIEAGISYISEIDGKSKVKILKSINPEFPEIIAKEPIEWIGWFDKSDNK</sequence>
<dbReference type="RefSeq" id="WP_200271989.1">
    <property type="nucleotide sequence ID" value="NZ_JAENIJ010000024.1"/>
</dbReference>
<dbReference type="InterPro" id="IPR039418">
    <property type="entry name" value="LexA-like"/>
</dbReference>